<gene>
    <name evidence="2" type="ORF">GCM10022212_18310</name>
</gene>
<evidence type="ECO:0000313" key="2">
    <source>
        <dbReference type="EMBL" id="GAA4021675.1"/>
    </source>
</evidence>
<dbReference type="Proteomes" id="UP001501353">
    <property type="component" value="Unassembled WGS sequence"/>
</dbReference>
<dbReference type="InterPro" id="IPR024983">
    <property type="entry name" value="CHAT_dom"/>
</dbReference>
<keyword evidence="3" id="KW-1185">Reference proteome</keyword>
<protein>
    <recommendedName>
        <fullName evidence="1">CHAT domain-containing protein</fullName>
    </recommendedName>
</protein>
<feature type="domain" description="CHAT" evidence="1">
    <location>
        <begin position="436"/>
        <end position="759"/>
    </location>
</feature>
<dbReference type="EMBL" id="BAAAZE010000008">
    <property type="protein sequence ID" value="GAA4021675.1"/>
    <property type="molecule type" value="Genomic_DNA"/>
</dbReference>
<evidence type="ECO:0000313" key="3">
    <source>
        <dbReference type="Proteomes" id="UP001501353"/>
    </source>
</evidence>
<accession>A0ABP7T6X0</accession>
<dbReference type="PANTHER" id="PTHR10098">
    <property type="entry name" value="RAPSYN-RELATED"/>
    <property type="match status" value="1"/>
</dbReference>
<name>A0ABP7T6X0_9BURK</name>
<comment type="caution">
    <text evidence="2">The sequence shown here is derived from an EMBL/GenBank/DDBJ whole genome shotgun (WGS) entry which is preliminary data.</text>
</comment>
<proteinExistence type="predicted"/>
<organism evidence="2 3">
    <name type="scientific">Actimicrobium antarcticum</name>
    <dbReference type="NCBI Taxonomy" id="1051899"/>
    <lineage>
        <taxon>Bacteria</taxon>
        <taxon>Pseudomonadati</taxon>
        <taxon>Pseudomonadota</taxon>
        <taxon>Betaproteobacteria</taxon>
        <taxon>Burkholderiales</taxon>
        <taxon>Oxalobacteraceae</taxon>
        <taxon>Actimicrobium</taxon>
    </lineage>
</organism>
<dbReference type="PANTHER" id="PTHR10098:SF108">
    <property type="entry name" value="TETRATRICOPEPTIDE REPEAT PROTEIN 28"/>
    <property type="match status" value="1"/>
</dbReference>
<reference evidence="3" key="1">
    <citation type="journal article" date="2019" name="Int. J. Syst. Evol. Microbiol.">
        <title>The Global Catalogue of Microorganisms (GCM) 10K type strain sequencing project: providing services to taxonomists for standard genome sequencing and annotation.</title>
        <authorList>
            <consortium name="The Broad Institute Genomics Platform"/>
            <consortium name="The Broad Institute Genome Sequencing Center for Infectious Disease"/>
            <person name="Wu L."/>
            <person name="Ma J."/>
        </authorList>
    </citation>
    <scope>NUCLEOTIDE SEQUENCE [LARGE SCALE GENOMIC DNA]</scope>
    <source>
        <strain evidence="3">JCM 16673</strain>
    </source>
</reference>
<dbReference type="Pfam" id="PF12770">
    <property type="entry name" value="CHAT"/>
    <property type="match status" value="1"/>
</dbReference>
<sequence>MVGTGVAGSVEEGAVYRQLLLFVRPALVALALNQPGKAIALLEQAVVVIDADSANNWPFRRLVCLPLGFALLAVSRIAEAVTCLRLAARTEERILAEDLPRFAGIVRSLDSGMGLELLTTEYARHVLAAVHVAGRSLKPVDALTGDASIGSADMPTTLGRALLAAGLREELLALCQKTLSAEHSANTLPEIISLEYRYTRLGLMLAHIGLPLQASDLLARFLLLNARRTAIAQQESGLLSGVYAAYSIRRSLVSARLVLGREGHGWPGAAASWFEEIADAKGGGMRYARMIKARMDGSADPAIRSLRDKAFLLEDAMAAQATTQDGINAFLRLAVRQESCFLLAQQLMHADATATQPLWLDHVRASLENDAVIGFFRYQAPVSLAQAAISPARYVRYCVTLSEIQVMDLGEASPIERAVTRFRTAILGRAEVEAAGKVVFAALLHDLPMSVRAAATWRIDPDGMLALLPFDALPEETGQLVLLRHRVRMLSSLGPVSHPAGAGSTAAQGPNATGALILANPRYDQEKPSSPDANVSRSGEVAVHAERRWHPAVAVRPLPETAVEAASVSDALASIGIASTVMQNTDASCAVLRRAVAPQVLHIAAHAVMLDASVSQDEQDTMAAVTGESILDLVIPGRRSALVLSQNGQPDLMLAKDVARLSLSGTTLVVLSACNTGNGDVVAGEGLSGMRRAVEAAGAACSLTSVWAVSSTATVTLMNHFYRELAREPSICLALNRAKNTMHAAGRPAFEWAGFILAGADAMLSAAAV</sequence>
<evidence type="ECO:0000259" key="1">
    <source>
        <dbReference type="Pfam" id="PF12770"/>
    </source>
</evidence>